<name>A0A561EAJ7_9MICO</name>
<dbReference type="EMBL" id="VIVQ01000001">
    <property type="protein sequence ID" value="TWE12631.1"/>
    <property type="molecule type" value="Genomic_DNA"/>
</dbReference>
<dbReference type="Proteomes" id="UP000318297">
    <property type="component" value="Unassembled WGS sequence"/>
</dbReference>
<organism evidence="2 3">
    <name type="scientific">Rudaeicoccus suwonensis</name>
    <dbReference type="NCBI Taxonomy" id="657409"/>
    <lineage>
        <taxon>Bacteria</taxon>
        <taxon>Bacillati</taxon>
        <taxon>Actinomycetota</taxon>
        <taxon>Actinomycetes</taxon>
        <taxon>Micrococcales</taxon>
        <taxon>Dermacoccaceae</taxon>
        <taxon>Rudaeicoccus</taxon>
    </lineage>
</organism>
<feature type="transmembrane region" description="Helical" evidence="1">
    <location>
        <begin position="136"/>
        <end position="156"/>
    </location>
</feature>
<feature type="transmembrane region" description="Helical" evidence="1">
    <location>
        <begin position="114"/>
        <end position="130"/>
    </location>
</feature>
<feature type="transmembrane region" description="Helical" evidence="1">
    <location>
        <begin position="88"/>
        <end position="107"/>
    </location>
</feature>
<evidence type="ECO:0000313" key="3">
    <source>
        <dbReference type="Proteomes" id="UP000318297"/>
    </source>
</evidence>
<evidence type="ECO:0000256" key="1">
    <source>
        <dbReference type="SAM" id="Phobius"/>
    </source>
</evidence>
<feature type="transmembrane region" description="Helical" evidence="1">
    <location>
        <begin position="386"/>
        <end position="408"/>
    </location>
</feature>
<feature type="transmembrane region" description="Helical" evidence="1">
    <location>
        <begin position="21"/>
        <end position="39"/>
    </location>
</feature>
<dbReference type="AlphaFoldDB" id="A0A561EAJ7"/>
<feature type="transmembrane region" description="Helical" evidence="1">
    <location>
        <begin position="308"/>
        <end position="329"/>
    </location>
</feature>
<keyword evidence="1" id="KW-1133">Transmembrane helix</keyword>
<dbReference type="RefSeq" id="WP_145226763.1">
    <property type="nucleotide sequence ID" value="NZ_VIVQ01000001.1"/>
</dbReference>
<comment type="caution">
    <text evidence="2">The sequence shown here is derived from an EMBL/GenBank/DDBJ whole genome shotgun (WGS) entry which is preliminary data.</text>
</comment>
<feature type="transmembrane region" description="Helical" evidence="1">
    <location>
        <begin position="349"/>
        <end position="365"/>
    </location>
</feature>
<evidence type="ECO:0000313" key="2">
    <source>
        <dbReference type="EMBL" id="TWE12631.1"/>
    </source>
</evidence>
<feature type="transmembrane region" description="Helical" evidence="1">
    <location>
        <begin position="210"/>
        <end position="231"/>
    </location>
</feature>
<sequence length="596" mass="62566">MRVKLALPGRGDRSTRPDHRALGGLVGLVCGLLALGPALRPGYLLFYDMVFVPRLAFSDRTMGVDGSVPRAVPNDFDVAVLSHLAPGWVVQKVLLIGVFVAVGAGAAGLMRTRLGAVAAALVAAWNPYLAERLAIGHWGYLLGYACVPFLVSAAAGCRSGAVRGRFRLGVWLVVLAFTGSTGAVFGLIAVLAVLLAPGPRPSWHRSMRDIGWALLIWLLADATWWFSYLFLAPTPPGGSAGVTAFMARADTPYGVIGSLLTGGGIWNQGVWFSARSSVVVSGLALLVVVVAVVVAVRRRVWRQSPALAGLGIAGVICLVLAGASALPGGSHVMTILGNDLPGGGLLRDAQKFDAVWMILVAVLAGQLVERTRDLGIRVGAQRSTALVFAAALAAWPLITLTGMAWGAWGRWQAVDYPASYVHTAQQIDRLPPGGVAVFPWTQYRSYAWDGHRVLLDPWQRLVSRQVLVNDALPLTSGVVPGDDPDARKVTQALADHGDVAAVLRSVGVRYVLVETDQPVAAGLPNLAGDRVLVAADGLRLYDLGPVHVSGGHDGPFRYTGWLLAGMSVLLVGVAGVSAGRSATGPPAGTSARHEDL</sequence>
<feature type="transmembrane region" description="Helical" evidence="1">
    <location>
        <begin position="252"/>
        <end position="272"/>
    </location>
</feature>
<reference evidence="2 3" key="1">
    <citation type="submission" date="2019-06" db="EMBL/GenBank/DDBJ databases">
        <title>Sequencing the genomes of 1000 actinobacteria strains.</title>
        <authorList>
            <person name="Klenk H.-P."/>
        </authorList>
    </citation>
    <scope>NUCLEOTIDE SEQUENCE [LARGE SCALE GENOMIC DNA]</scope>
    <source>
        <strain evidence="2 3">DSM 19560</strain>
    </source>
</reference>
<dbReference type="OrthoDB" id="3463898at2"/>
<accession>A0A561EAJ7</accession>
<feature type="transmembrane region" description="Helical" evidence="1">
    <location>
        <begin position="278"/>
        <end position="296"/>
    </location>
</feature>
<evidence type="ECO:0008006" key="4">
    <source>
        <dbReference type="Google" id="ProtNLM"/>
    </source>
</evidence>
<keyword evidence="3" id="KW-1185">Reference proteome</keyword>
<keyword evidence="1" id="KW-0472">Membrane</keyword>
<proteinExistence type="predicted"/>
<keyword evidence="1" id="KW-0812">Transmembrane</keyword>
<feature type="transmembrane region" description="Helical" evidence="1">
    <location>
        <begin position="168"/>
        <end position="198"/>
    </location>
</feature>
<protein>
    <recommendedName>
        <fullName evidence="4">Membrane protein YfhO</fullName>
    </recommendedName>
</protein>
<gene>
    <name evidence="2" type="ORF">BKA23_1446</name>
</gene>